<dbReference type="KEGG" id="pno:SNOG_08461"/>
<evidence type="ECO:0000259" key="4">
    <source>
        <dbReference type="Pfam" id="PF04389"/>
    </source>
</evidence>
<dbReference type="OrthoDB" id="3907302at2759"/>
<reference evidence="6" key="1">
    <citation type="journal article" date="2021" name="BMC Genomics">
        <title>Chromosome-level genome assembly and manually-curated proteome of model necrotroph Parastagonospora nodorum Sn15 reveals a genome-wide trove of candidate effector homologs, and redundancy of virulence-related functions within an accessory chromosome.</title>
        <authorList>
            <person name="Bertazzoni S."/>
            <person name="Jones D.A.B."/>
            <person name="Phan H.T."/>
            <person name="Tan K.-C."/>
            <person name="Hane J.K."/>
        </authorList>
    </citation>
    <scope>NUCLEOTIDE SEQUENCE [LARGE SCALE GENOMIC DNA]</scope>
    <source>
        <strain evidence="6">SN15 / ATCC MYA-4574 / FGSC 10173)</strain>
    </source>
</reference>
<dbReference type="GO" id="GO:0016603">
    <property type="term" value="F:glutaminyl-peptide cyclotransferase activity"/>
    <property type="evidence" value="ECO:0007669"/>
    <property type="project" value="InterPro"/>
</dbReference>
<dbReference type="RefSeq" id="XP_001798772.1">
    <property type="nucleotide sequence ID" value="XM_001798720.1"/>
</dbReference>
<dbReference type="PANTHER" id="PTHR12283">
    <property type="entry name" value="GLUTAMINYL-PEPTIDE CYCLOTRANSFERASE"/>
    <property type="match status" value="1"/>
</dbReference>
<dbReference type="InterPro" id="IPR037457">
    <property type="entry name" value="M28_QC"/>
</dbReference>
<dbReference type="GO" id="GO:0046872">
    <property type="term" value="F:metal ion binding"/>
    <property type="evidence" value="ECO:0007669"/>
    <property type="project" value="UniProtKB-KW"/>
</dbReference>
<feature type="chain" id="PRO_5034596518" description="Peptide hydrolase" evidence="3">
    <location>
        <begin position="26"/>
        <end position="370"/>
    </location>
</feature>
<evidence type="ECO:0000313" key="6">
    <source>
        <dbReference type="Proteomes" id="UP000663193"/>
    </source>
</evidence>
<name>A0A7U2ETD9_PHANO</name>
<keyword evidence="3" id="KW-0732">Signal</keyword>
<evidence type="ECO:0000256" key="1">
    <source>
        <dbReference type="ARBA" id="ARBA00022679"/>
    </source>
</evidence>
<dbReference type="Gene3D" id="3.40.630.10">
    <property type="entry name" value="Zn peptidases"/>
    <property type="match status" value="1"/>
</dbReference>
<dbReference type="AlphaFoldDB" id="A0A7U2ETD9"/>
<dbReference type="CDD" id="cd03880">
    <property type="entry name" value="M28_QC_like"/>
    <property type="match status" value="1"/>
</dbReference>
<dbReference type="GO" id="GO:0006508">
    <property type="term" value="P:proteolysis"/>
    <property type="evidence" value="ECO:0007669"/>
    <property type="project" value="UniProtKB-KW"/>
</dbReference>
<keyword evidence="2" id="KW-0012">Acyltransferase</keyword>
<keyword evidence="3" id="KW-0479">Metal-binding</keyword>
<proteinExistence type="inferred from homology"/>
<dbReference type="Pfam" id="PF04389">
    <property type="entry name" value="Peptidase_M28"/>
    <property type="match status" value="1"/>
</dbReference>
<evidence type="ECO:0000256" key="3">
    <source>
        <dbReference type="RuleBase" id="RU361240"/>
    </source>
</evidence>
<keyword evidence="1" id="KW-0808">Transferase</keyword>
<dbReference type="SUPFAM" id="SSF53187">
    <property type="entry name" value="Zn-dependent exopeptidases"/>
    <property type="match status" value="1"/>
</dbReference>
<organism evidence="5 6">
    <name type="scientific">Phaeosphaeria nodorum (strain SN15 / ATCC MYA-4574 / FGSC 10173)</name>
    <name type="common">Glume blotch fungus</name>
    <name type="synonym">Parastagonospora nodorum</name>
    <dbReference type="NCBI Taxonomy" id="321614"/>
    <lineage>
        <taxon>Eukaryota</taxon>
        <taxon>Fungi</taxon>
        <taxon>Dikarya</taxon>
        <taxon>Ascomycota</taxon>
        <taxon>Pezizomycotina</taxon>
        <taxon>Dothideomycetes</taxon>
        <taxon>Pleosporomycetidae</taxon>
        <taxon>Pleosporales</taxon>
        <taxon>Pleosporineae</taxon>
        <taxon>Phaeosphaeriaceae</taxon>
        <taxon>Parastagonospora</taxon>
    </lineage>
</organism>
<dbReference type="Proteomes" id="UP000663193">
    <property type="component" value="Chromosome 2"/>
</dbReference>
<dbReference type="InterPro" id="IPR040234">
    <property type="entry name" value="QC/QCL"/>
</dbReference>
<keyword evidence="6" id="KW-1185">Reference proteome</keyword>
<evidence type="ECO:0000313" key="5">
    <source>
        <dbReference type="EMBL" id="QRC92462.1"/>
    </source>
</evidence>
<comment type="similarity">
    <text evidence="3">Belongs to the peptidase M28 family.</text>
</comment>
<dbReference type="EC" id="3.4.-.-" evidence="3"/>
<dbReference type="OMA" id="TPFPSFW"/>
<gene>
    <name evidence="5" type="ORF">JI435_084610</name>
</gene>
<dbReference type="EMBL" id="CP069024">
    <property type="protein sequence ID" value="QRC92462.1"/>
    <property type="molecule type" value="Genomic_DNA"/>
</dbReference>
<protein>
    <recommendedName>
        <fullName evidence="3">Peptide hydrolase</fullName>
        <ecNumber evidence="3">3.4.-.-</ecNumber>
    </recommendedName>
</protein>
<feature type="signal peptide" evidence="3">
    <location>
        <begin position="1"/>
        <end position="25"/>
    </location>
</feature>
<evidence type="ECO:0000256" key="2">
    <source>
        <dbReference type="ARBA" id="ARBA00023315"/>
    </source>
</evidence>
<keyword evidence="3" id="KW-0645">Protease</keyword>
<dbReference type="PANTHER" id="PTHR12283:SF2">
    <property type="entry name" value="PEPTIDE HYDROLASE"/>
    <property type="match status" value="1"/>
</dbReference>
<keyword evidence="3 5" id="KW-0378">Hydrolase</keyword>
<keyword evidence="3" id="KW-0862">Zinc</keyword>
<dbReference type="GO" id="GO:0008233">
    <property type="term" value="F:peptidase activity"/>
    <property type="evidence" value="ECO:0007669"/>
    <property type="project" value="UniProtKB-KW"/>
</dbReference>
<dbReference type="InterPro" id="IPR007484">
    <property type="entry name" value="Peptidase_M28"/>
</dbReference>
<dbReference type="VEuPathDB" id="FungiDB:JI435_084610"/>
<feature type="domain" description="Peptidase M28" evidence="4">
    <location>
        <begin position="119"/>
        <end position="352"/>
    </location>
</feature>
<sequence length="370" mass="41069">MFNALPSALALLAVLLLAQTGPAKAYKPLSDSFLRAIPSPAQDIDPKDGGLLAPILIPRVPGTPGQIVAQQHFVNYFQKQLPNWGFDWQNSTSTTPTSGGTELPFANLIFKREPPWVKPGQANLLTLVAHYDSKYQPDGFIGATDSAAPCAMMMFVAKVVDGYVQRMYDEMEELQEGGTVEMDMGVQILFLDGEEAFDRWTDDDSLYGSRALAQQWSVSPNPPSAKFYKYRTPLEQISLFLLLDLLGSASPRVPSYFPTTHWAYKCLSTIETRMRDLGLLESTPSEAFLPDVNGTQAWGGIEDDHLPFISKGVDILHVIPSPFPAVWHTSEDDGDHLDMPTTRDWAKIVAAFTLEWLDMMEVWDEPEVGP</sequence>
<accession>A0A7U2ETD9</accession>